<name>A0AAX3IAM5_9PSED</name>
<evidence type="ECO:0000313" key="1">
    <source>
        <dbReference type="EMBL" id="VTR03254.1"/>
    </source>
</evidence>
<reference evidence="1 2" key="1">
    <citation type="submission" date="2019-05" db="EMBL/GenBank/DDBJ databases">
        <authorList>
            <consortium name="Pathogen Informatics"/>
        </authorList>
    </citation>
    <scope>NUCLEOTIDE SEQUENCE [LARGE SCALE GENOMIC DNA]</scope>
    <source>
        <strain evidence="1 2">NCTC10696</strain>
    </source>
</reference>
<gene>
    <name evidence="1" type="ORF">NCTC10696_04249</name>
</gene>
<dbReference type="Proteomes" id="UP000306562">
    <property type="component" value="Chromosome"/>
</dbReference>
<proteinExistence type="predicted"/>
<evidence type="ECO:0000313" key="2">
    <source>
        <dbReference type="Proteomes" id="UP000306562"/>
    </source>
</evidence>
<accession>A0AAX3IAM5</accession>
<organism evidence="1 2">
    <name type="scientific">Pseudomonas synxantha</name>
    <dbReference type="NCBI Taxonomy" id="47883"/>
    <lineage>
        <taxon>Bacteria</taxon>
        <taxon>Pseudomonadati</taxon>
        <taxon>Pseudomonadota</taxon>
        <taxon>Gammaproteobacteria</taxon>
        <taxon>Pseudomonadales</taxon>
        <taxon>Pseudomonadaceae</taxon>
        <taxon>Pseudomonas</taxon>
    </lineage>
</organism>
<protein>
    <submittedName>
        <fullName evidence="1">Uncharacterized protein</fullName>
    </submittedName>
</protein>
<dbReference type="EMBL" id="LR590482">
    <property type="protein sequence ID" value="VTR03254.1"/>
    <property type="molecule type" value="Genomic_DNA"/>
</dbReference>
<sequence length="41" mass="4370">MEHALSNLPPVSQLAPYIAGLTTPAVGFSDGVYQQLLEGQR</sequence>
<dbReference type="AlphaFoldDB" id="A0AAX3IAM5"/>